<evidence type="ECO:0000313" key="1">
    <source>
        <dbReference type="EMBL" id="CAF4425421.1"/>
    </source>
</evidence>
<dbReference type="Proteomes" id="UP000681967">
    <property type="component" value="Unassembled WGS sequence"/>
</dbReference>
<protein>
    <submittedName>
        <fullName evidence="1">Uncharacterized protein</fullName>
    </submittedName>
</protein>
<proteinExistence type="predicted"/>
<feature type="non-terminal residue" evidence="1">
    <location>
        <position position="1"/>
    </location>
</feature>
<sequence>DYALERYMQYLEHPSSKPDLNVLITNLIEHGYVKLTEKLERLRNERLKQNLREPKFEINEFLKTFPNPLEYFYDRTKNVS</sequence>
<organism evidence="1 2">
    <name type="scientific">Rotaria magnacalcarata</name>
    <dbReference type="NCBI Taxonomy" id="392030"/>
    <lineage>
        <taxon>Eukaryota</taxon>
        <taxon>Metazoa</taxon>
        <taxon>Spiralia</taxon>
        <taxon>Gnathifera</taxon>
        <taxon>Rotifera</taxon>
        <taxon>Eurotatoria</taxon>
        <taxon>Bdelloidea</taxon>
        <taxon>Philodinida</taxon>
        <taxon>Philodinidae</taxon>
        <taxon>Rotaria</taxon>
    </lineage>
</organism>
<feature type="non-terminal residue" evidence="1">
    <location>
        <position position="80"/>
    </location>
</feature>
<dbReference type="EMBL" id="CAJOBH010061109">
    <property type="protein sequence ID" value="CAF4425421.1"/>
    <property type="molecule type" value="Genomic_DNA"/>
</dbReference>
<dbReference type="AlphaFoldDB" id="A0A8S2W089"/>
<evidence type="ECO:0000313" key="2">
    <source>
        <dbReference type="Proteomes" id="UP000681967"/>
    </source>
</evidence>
<name>A0A8S2W089_9BILA</name>
<reference evidence="1" key="1">
    <citation type="submission" date="2021-02" db="EMBL/GenBank/DDBJ databases">
        <authorList>
            <person name="Nowell W R."/>
        </authorList>
    </citation>
    <scope>NUCLEOTIDE SEQUENCE</scope>
</reference>
<comment type="caution">
    <text evidence="1">The sequence shown here is derived from an EMBL/GenBank/DDBJ whole genome shotgun (WGS) entry which is preliminary data.</text>
</comment>
<accession>A0A8S2W089</accession>
<gene>
    <name evidence="1" type="ORF">BYL167_LOCUS32643</name>
</gene>